<evidence type="ECO:0000256" key="3">
    <source>
        <dbReference type="ARBA" id="ARBA00022723"/>
    </source>
</evidence>
<evidence type="ECO:0000256" key="8">
    <source>
        <dbReference type="SAM" id="MobiDB-lite"/>
    </source>
</evidence>
<dbReference type="GO" id="GO:0020037">
    <property type="term" value="F:heme binding"/>
    <property type="evidence" value="ECO:0007669"/>
    <property type="project" value="InterPro"/>
</dbReference>
<dbReference type="PRINTS" id="PR00359">
    <property type="entry name" value="BP450"/>
</dbReference>
<keyword evidence="10" id="KW-1185">Reference proteome</keyword>
<dbReference type="Proteomes" id="UP000034838">
    <property type="component" value="Unassembled WGS sequence"/>
</dbReference>
<dbReference type="PANTHER" id="PTHR46696">
    <property type="entry name" value="P450, PUTATIVE (EUROFUNG)-RELATED"/>
    <property type="match status" value="1"/>
</dbReference>
<dbReference type="Pfam" id="PF00067">
    <property type="entry name" value="p450"/>
    <property type="match status" value="1"/>
</dbReference>
<dbReference type="FunFam" id="1.10.630.10:FF:000018">
    <property type="entry name" value="Cytochrome P450 monooxygenase"/>
    <property type="match status" value="1"/>
</dbReference>
<comment type="caution">
    <text evidence="9">The sequence shown here is derived from an EMBL/GenBank/DDBJ whole genome shotgun (WGS) entry which is preliminary data.</text>
</comment>
<organism evidence="9 10">
    <name type="scientific">Streptomyces malaysiense</name>
    <dbReference type="NCBI Taxonomy" id="1428626"/>
    <lineage>
        <taxon>Bacteria</taxon>
        <taxon>Bacillati</taxon>
        <taxon>Actinomycetota</taxon>
        <taxon>Actinomycetes</taxon>
        <taxon>Kitasatosporales</taxon>
        <taxon>Streptomycetaceae</taxon>
        <taxon>Streptomyces</taxon>
    </lineage>
</organism>
<evidence type="ECO:0000256" key="1">
    <source>
        <dbReference type="ARBA" id="ARBA00010617"/>
    </source>
</evidence>
<keyword evidence="4 7" id="KW-0560">Oxidoreductase</keyword>
<sequence>MKQTIPELPAFPERSDDPFAPAPPYPALDPDVPVSRLTMPTGEKIWLITSYELVRQVLADPRVSVDRMHPAYPVPLGFPKREIMQEAARRIPAFLGMDPPKHTAHRRLVIPDFTSKRVKEVRARVQEIVDDCLDDLEAAGSPADLVEYLAAPVPTLVVGDVLGIPPEDRSFIASRTKTLTVRDGDEAGKRTALQEMNEYLSELVARNEKEPGPGVIGRLVEKYRAAGMYDRRTMMGSVMVILHGGKDGPANTIALGTVALLQDPEQLARLKADPALFPGAVEELLRFFSSSAEGACYRVATADIELGDVTIREGEGLLAFVSAANRDPRAFENPDVIDIGRDARGHVGFGYGVHQCLGQHLTRLQLDVAFSTLFARFPDLRLAVPAEELKYKFDNSTYGIWEVPVAW</sequence>
<evidence type="ECO:0000256" key="6">
    <source>
        <dbReference type="ARBA" id="ARBA00023033"/>
    </source>
</evidence>
<dbReference type="SUPFAM" id="SSF48264">
    <property type="entry name" value="Cytochrome P450"/>
    <property type="match status" value="1"/>
</dbReference>
<dbReference type="Gene3D" id="1.10.630.10">
    <property type="entry name" value="Cytochrome P450"/>
    <property type="match status" value="1"/>
</dbReference>
<evidence type="ECO:0000313" key="9">
    <source>
        <dbReference type="EMBL" id="OIK28719.1"/>
    </source>
</evidence>
<dbReference type="OrthoDB" id="3664945at2"/>
<dbReference type="EMBL" id="LBDA02000008">
    <property type="protein sequence ID" value="OIK28719.1"/>
    <property type="molecule type" value="Genomic_DNA"/>
</dbReference>
<dbReference type="GO" id="GO:0016705">
    <property type="term" value="F:oxidoreductase activity, acting on paired donors, with incorporation or reduction of molecular oxygen"/>
    <property type="evidence" value="ECO:0007669"/>
    <property type="project" value="InterPro"/>
</dbReference>
<dbReference type="PROSITE" id="PS00086">
    <property type="entry name" value="CYTOCHROME_P450"/>
    <property type="match status" value="1"/>
</dbReference>
<dbReference type="InterPro" id="IPR036396">
    <property type="entry name" value="Cyt_P450_sf"/>
</dbReference>
<evidence type="ECO:0000313" key="10">
    <source>
        <dbReference type="Proteomes" id="UP000034838"/>
    </source>
</evidence>
<keyword evidence="6 7" id="KW-0503">Monooxygenase</keyword>
<dbReference type="InterPro" id="IPR001128">
    <property type="entry name" value="Cyt_P450"/>
</dbReference>
<gene>
    <name evidence="9" type="ORF">VT52_005030</name>
</gene>
<protein>
    <recommendedName>
        <fullName evidence="11">Cytochrome</fullName>
    </recommendedName>
</protein>
<keyword evidence="2 7" id="KW-0349">Heme</keyword>
<dbReference type="GO" id="GO:0004497">
    <property type="term" value="F:monooxygenase activity"/>
    <property type="evidence" value="ECO:0007669"/>
    <property type="project" value="UniProtKB-KW"/>
</dbReference>
<dbReference type="PANTHER" id="PTHR46696:SF1">
    <property type="entry name" value="CYTOCHROME P450 YJIB-RELATED"/>
    <property type="match status" value="1"/>
</dbReference>
<reference evidence="9" key="1">
    <citation type="submission" date="2016-10" db="EMBL/GenBank/DDBJ databases">
        <title>Genome sequence of Streptomyces malaysiense MUSC 136.</title>
        <authorList>
            <person name="Lee L.-H."/>
            <person name="Ser H.-L."/>
        </authorList>
    </citation>
    <scope>NUCLEOTIDE SEQUENCE [LARGE SCALE GENOMIC DNA]</scope>
    <source>
        <strain evidence="9">MUSC 136</strain>
    </source>
</reference>
<accession>A0A1J4Q9A7</accession>
<evidence type="ECO:0000256" key="4">
    <source>
        <dbReference type="ARBA" id="ARBA00023002"/>
    </source>
</evidence>
<dbReference type="RefSeq" id="WP_071387403.1">
    <property type="nucleotide sequence ID" value="NZ_LBDA02000008.1"/>
</dbReference>
<keyword evidence="3 7" id="KW-0479">Metal-binding</keyword>
<dbReference type="CDD" id="cd11030">
    <property type="entry name" value="CYP105-like"/>
    <property type="match status" value="1"/>
</dbReference>
<evidence type="ECO:0000256" key="2">
    <source>
        <dbReference type="ARBA" id="ARBA00022617"/>
    </source>
</evidence>
<dbReference type="GO" id="GO:0005506">
    <property type="term" value="F:iron ion binding"/>
    <property type="evidence" value="ECO:0007669"/>
    <property type="project" value="InterPro"/>
</dbReference>
<evidence type="ECO:0000256" key="7">
    <source>
        <dbReference type="RuleBase" id="RU000461"/>
    </source>
</evidence>
<keyword evidence="5 7" id="KW-0408">Iron</keyword>
<evidence type="ECO:0008006" key="11">
    <source>
        <dbReference type="Google" id="ProtNLM"/>
    </source>
</evidence>
<evidence type="ECO:0000256" key="5">
    <source>
        <dbReference type="ARBA" id="ARBA00023004"/>
    </source>
</evidence>
<dbReference type="InterPro" id="IPR002397">
    <property type="entry name" value="Cyt_P450_B"/>
</dbReference>
<comment type="similarity">
    <text evidence="1 7">Belongs to the cytochrome P450 family.</text>
</comment>
<dbReference type="InterPro" id="IPR017972">
    <property type="entry name" value="Cyt_P450_CS"/>
</dbReference>
<dbReference type="AlphaFoldDB" id="A0A1J4Q9A7"/>
<name>A0A1J4Q9A7_9ACTN</name>
<feature type="region of interest" description="Disordered" evidence="8">
    <location>
        <begin position="1"/>
        <end position="27"/>
    </location>
</feature>
<proteinExistence type="inferred from homology"/>